<evidence type="ECO:0000256" key="3">
    <source>
        <dbReference type="ARBA" id="ARBA00022448"/>
    </source>
</evidence>
<dbReference type="GO" id="GO:0030313">
    <property type="term" value="C:cell envelope"/>
    <property type="evidence" value="ECO:0007669"/>
    <property type="project" value="UniProtKB-SubCell"/>
</dbReference>
<dbReference type="InterPro" id="IPR039424">
    <property type="entry name" value="SBP_5"/>
</dbReference>
<feature type="domain" description="Solute-binding protein family 5" evidence="5">
    <location>
        <begin position="83"/>
        <end position="390"/>
    </location>
</feature>
<dbReference type="Proteomes" id="UP000056968">
    <property type="component" value="Chromosome"/>
</dbReference>
<dbReference type="Gene3D" id="3.90.76.10">
    <property type="entry name" value="Dipeptide-binding Protein, Domain 1"/>
    <property type="match status" value="1"/>
</dbReference>
<dbReference type="InterPro" id="IPR000914">
    <property type="entry name" value="SBP_5_dom"/>
</dbReference>
<sequence length="501" mass="54142">MHFLPPLSRHARSARIASVLCATICAAILVTSCSDHSSGPVAVSVIGVRDDFAKPLERLPDPGAKLMLEATAQGLVAFDGGGEILPALAQRWIVQDDGRSYIFRLRRAFWPNGERVTAKDVAQLLSARIDSLRRLDPDGPLDAVEAVVPMTGEVVEIRLTMPRPFVLQMLAQPQMAILSSAGGTGPYRGGKWGKALLLKPVDKSEDAEDAESALPAWQNRILRAERAALAIVRFREAMADLVLGGRYTDLPLLVPSGVDRDAVRVDPVQGLLGLAITGKGALLDDDSIRRAINMSIDRSQLPTMFPLGGWATSEQLLPAQLELPAPSAAPDWSALSIEERRARGRAAVDRWRGAHGAPPRLRIALPDGPGSTMLFALVEQSLRAIGLSAQRVEVKQDADLRLIDEVAAYDSALWYLGRVGCARGIQCSKDAEAMLRSARIGSTAEERADRIAQAVALTQAHDGYVPLGAPVRWSLAARRLTGFMPSPRARHPLNHLFRATN</sequence>
<comment type="subcellular location">
    <subcellularLocation>
        <location evidence="1">Periplasm</location>
    </subcellularLocation>
</comment>
<proteinExistence type="inferred from homology"/>
<organism evidence="6 7">
    <name type="scientific">Sphingobium baderi</name>
    <dbReference type="NCBI Taxonomy" id="1332080"/>
    <lineage>
        <taxon>Bacteria</taxon>
        <taxon>Pseudomonadati</taxon>
        <taxon>Pseudomonadota</taxon>
        <taxon>Alphaproteobacteria</taxon>
        <taxon>Sphingomonadales</taxon>
        <taxon>Sphingomonadaceae</taxon>
        <taxon>Sphingobium</taxon>
    </lineage>
</organism>
<dbReference type="GO" id="GO:1904680">
    <property type="term" value="F:peptide transmembrane transporter activity"/>
    <property type="evidence" value="ECO:0007669"/>
    <property type="project" value="TreeGrafter"/>
</dbReference>
<dbReference type="AlphaFoldDB" id="A0A0S3F342"/>
<evidence type="ECO:0000256" key="1">
    <source>
        <dbReference type="ARBA" id="ARBA00004418"/>
    </source>
</evidence>
<dbReference type="PANTHER" id="PTHR30290">
    <property type="entry name" value="PERIPLASMIC BINDING COMPONENT OF ABC TRANSPORTER"/>
    <property type="match status" value="1"/>
</dbReference>
<evidence type="ECO:0000313" key="7">
    <source>
        <dbReference type="Proteomes" id="UP000056968"/>
    </source>
</evidence>
<dbReference type="PANTHER" id="PTHR30290:SF10">
    <property type="entry name" value="PERIPLASMIC OLIGOPEPTIDE-BINDING PROTEIN-RELATED"/>
    <property type="match status" value="1"/>
</dbReference>
<comment type="similarity">
    <text evidence="2">Belongs to the bacterial solute-binding protein 5 family.</text>
</comment>
<dbReference type="Gene3D" id="3.10.105.10">
    <property type="entry name" value="Dipeptide-binding Protein, Domain 3"/>
    <property type="match status" value="1"/>
</dbReference>
<evidence type="ECO:0000256" key="2">
    <source>
        <dbReference type="ARBA" id="ARBA00005695"/>
    </source>
</evidence>
<dbReference type="RefSeq" id="WP_062067879.1">
    <property type="nucleotide sequence ID" value="NZ_CP013264.1"/>
</dbReference>
<evidence type="ECO:0000313" key="6">
    <source>
        <dbReference type="EMBL" id="ALR22107.1"/>
    </source>
</evidence>
<dbReference type="EMBL" id="CP013264">
    <property type="protein sequence ID" value="ALR22107.1"/>
    <property type="molecule type" value="Genomic_DNA"/>
</dbReference>
<dbReference type="OrthoDB" id="9803988at2"/>
<evidence type="ECO:0000259" key="5">
    <source>
        <dbReference type="Pfam" id="PF00496"/>
    </source>
</evidence>
<gene>
    <name evidence="6" type="ORF">ATN00_19120</name>
</gene>
<dbReference type="GO" id="GO:0015833">
    <property type="term" value="P:peptide transport"/>
    <property type="evidence" value="ECO:0007669"/>
    <property type="project" value="TreeGrafter"/>
</dbReference>
<dbReference type="STRING" id="1332080.ATN00_19120"/>
<protein>
    <submittedName>
        <fullName evidence="6">ABC transporter substrate-binding protein</fullName>
    </submittedName>
</protein>
<dbReference type="SUPFAM" id="SSF53850">
    <property type="entry name" value="Periplasmic binding protein-like II"/>
    <property type="match status" value="1"/>
</dbReference>
<keyword evidence="4" id="KW-0732">Signal</keyword>
<keyword evidence="3" id="KW-0813">Transport</keyword>
<keyword evidence="7" id="KW-1185">Reference proteome</keyword>
<evidence type="ECO:0000256" key="4">
    <source>
        <dbReference type="ARBA" id="ARBA00022729"/>
    </source>
</evidence>
<dbReference type="Pfam" id="PF00496">
    <property type="entry name" value="SBP_bac_5"/>
    <property type="match status" value="1"/>
</dbReference>
<accession>A0A0S3F342</accession>
<reference evidence="6" key="1">
    <citation type="submission" date="2015-11" db="EMBL/GenBank/DDBJ databases">
        <title>A Two-component Flavoprotein Monooxygenase System MeaXY Responsible for para-Hydroxylation of 2-Methyl-6-ethylaniline and 2,6-Diethylaniline in Sphingobium baderi DE-13.</title>
        <authorList>
            <person name="Cheng M."/>
            <person name="Meng Q."/>
            <person name="Yang Y."/>
            <person name="Chu C."/>
            <person name="Yan X."/>
            <person name="He J."/>
            <person name="Li S."/>
        </authorList>
    </citation>
    <scope>NUCLEOTIDE SEQUENCE [LARGE SCALE GENOMIC DNA]</scope>
    <source>
        <strain evidence="6">DE-13</strain>
    </source>
</reference>
<dbReference type="KEGG" id="sbd:ATN00_19120"/>
<name>A0A0S3F342_9SPHN</name>